<dbReference type="OrthoDB" id="420380at2759"/>
<dbReference type="SMART" id="SM00702">
    <property type="entry name" value="P4Hc"/>
    <property type="match status" value="1"/>
</dbReference>
<dbReference type="FunFam" id="2.60.120.620:FF:000008">
    <property type="entry name" value="transmembrane prolyl 4-hydroxylase"/>
    <property type="match status" value="1"/>
</dbReference>
<comment type="cofactor">
    <cofactor evidence="1">
        <name>L-ascorbate</name>
        <dbReference type="ChEBI" id="CHEBI:38290"/>
    </cofactor>
</comment>
<dbReference type="InterPro" id="IPR044862">
    <property type="entry name" value="Pro_4_hyd_alph_FE2OG_OXY"/>
</dbReference>
<keyword evidence="9" id="KW-1133">Transmembrane helix</keyword>
<dbReference type="Pfam" id="PF13640">
    <property type="entry name" value="2OG-FeII_Oxy_3"/>
    <property type="match status" value="1"/>
</dbReference>
<evidence type="ECO:0000256" key="5">
    <source>
        <dbReference type="ARBA" id="ARBA00022964"/>
    </source>
</evidence>
<keyword evidence="12" id="KW-1185">Reference proteome</keyword>
<dbReference type="InterPro" id="IPR006620">
    <property type="entry name" value="Pro_4_hyd_alph"/>
</dbReference>
<sequence>MVEYHENLQSAQSCSDGPALSYRPPGPPPPLLGRDCPRLQRSSVCSRAYFVVVMVFFHLYIINIIALLLYVHYNTGTGEAPSSEPSLPDRSPSVPIAPPAPSELHTASPAQSFHLTRLEGIRVGHTQTVSLIPDRTHKLRTLSLKPLLFEIQGFLSPEECGVVMQLAQLKGLTGSPQPVPIDSQEEQLTQDELFSLLDLNQDGLLQREEILGLSLSKDGSWLSSYNLREIHMGLERNPAGVLSLQEFRKVSGSVFRQGGPGQGLYGQNQIRQKSTQTRLYLGEGSHYLLKSIRNRVTRLTRLPSPLVDLSEPLEVVRYEQGGYSHAHHDSSPSHPDSCCAHTHLAANSSAPNQRSCRYMTVLLFLNSVGEGGESSFPVADNRTYEEEALGDLFQQYCVKGNLKIKPVAGTALLWYNHLSDGNGWVGELDEFSLHGDCAVTRGHKWVGNIWINVDPDHLRQERYQRLVSGQPLKSEDRGTQHGDLHEDL</sequence>
<evidence type="ECO:0000256" key="4">
    <source>
        <dbReference type="ARBA" id="ARBA00022896"/>
    </source>
</evidence>
<dbReference type="STRING" id="7994.ENSAMXP00000051915"/>
<dbReference type="SUPFAM" id="SSF47473">
    <property type="entry name" value="EF-hand"/>
    <property type="match status" value="1"/>
</dbReference>
<dbReference type="PANTHER" id="PTHR10869:SF246">
    <property type="entry name" value="TRANSMEMBRANE PROLYL 4-HYDROXYLASE"/>
    <property type="match status" value="1"/>
</dbReference>
<dbReference type="Gene3D" id="2.60.120.620">
    <property type="entry name" value="q2cbj1_9rhob like domain"/>
    <property type="match status" value="1"/>
</dbReference>
<dbReference type="PANTHER" id="PTHR10869">
    <property type="entry name" value="PROLYL 4-HYDROXYLASE ALPHA SUBUNIT"/>
    <property type="match status" value="1"/>
</dbReference>
<organism evidence="11 12">
    <name type="scientific">Astyanax mexicanus</name>
    <name type="common">Blind cave fish</name>
    <name type="synonym">Astyanax fasciatus mexicanus</name>
    <dbReference type="NCBI Taxonomy" id="7994"/>
    <lineage>
        <taxon>Eukaryota</taxon>
        <taxon>Metazoa</taxon>
        <taxon>Chordata</taxon>
        <taxon>Craniata</taxon>
        <taxon>Vertebrata</taxon>
        <taxon>Euteleostomi</taxon>
        <taxon>Actinopterygii</taxon>
        <taxon>Neopterygii</taxon>
        <taxon>Teleostei</taxon>
        <taxon>Ostariophysi</taxon>
        <taxon>Characiformes</taxon>
        <taxon>Characoidei</taxon>
        <taxon>Acestrorhamphidae</taxon>
        <taxon>Acestrorhamphinae</taxon>
        <taxon>Astyanax</taxon>
    </lineage>
</organism>
<keyword evidence="6" id="KW-0560">Oxidoreductase</keyword>
<protein>
    <submittedName>
        <fullName evidence="11">Prolyl 4-hydroxylase, transmembrane a</fullName>
    </submittedName>
</protein>
<evidence type="ECO:0000256" key="9">
    <source>
        <dbReference type="SAM" id="Phobius"/>
    </source>
</evidence>
<dbReference type="InterPro" id="IPR018247">
    <property type="entry name" value="EF_Hand_1_Ca_BS"/>
</dbReference>
<feature type="region of interest" description="Disordered" evidence="8">
    <location>
        <begin position="1"/>
        <end position="34"/>
    </location>
</feature>
<dbReference type="InterPro" id="IPR045054">
    <property type="entry name" value="P4HA-like"/>
</dbReference>
<feature type="compositionally biased region" description="Basic and acidic residues" evidence="8">
    <location>
        <begin position="473"/>
        <end position="488"/>
    </location>
</feature>
<evidence type="ECO:0000313" key="12">
    <source>
        <dbReference type="Proteomes" id="UP000018467"/>
    </source>
</evidence>
<feature type="region of interest" description="Disordered" evidence="8">
    <location>
        <begin position="79"/>
        <end position="105"/>
    </location>
</feature>
<keyword evidence="7" id="KW-0408">Iron</keyword>
<evidence type="ECO:0000256" key="1">
    <source>
        <dbReference type="ARBA" id="ARBA00001961"/>
    </source>
</evidence>
<keyword evidence="5" id="KW-0223">Dioxygenase</keyword>
<dbReference type="Proteomes" id="UP000018467">
    <property type="component" value="Unassembled WGS sequence"/>
</dbReference>
<dbReference type="Ensembl" id="ENSAMXT00000038556.1">
    <property type="protein sequence ID" value="ENSAMXP00000051915.1"/>
    <property type="gene ID" value="ENSAMXG00000002026.2"/>
</dbReference>
<keyword evidence="9" id="KW-0812">Transmembrane</keyword>
<dbReference type="PROSITE" id="PS00018">
    <property type="entry name" value="EF_HAND_1"/>
    <property type="match status" value="1"/>
</dbReference>
<evidence type="ECO:0000256" key="7">
    <source>
        <dbReference type="ARBA" id="ARBA00023004"/>
    </source>
</evidence>
<dbReference type="InterPro" id="IPR005123">
    <property type="entry name" value="Oxoglu/Fe-dep_dioxygenase_dom"/>
</dbReference>
<dbReference type="InParanoid" id="A0A3B1KCX7"/>
<dbReference type="GO" id="GO:0031418">
    <property type="term" value="F:L-ascorbic acid binding"/>
    <property type="evidence" value="ECO:0007669"/>
    <property type="project" value="UniProtKB-KW"/>
</dbReference>
<accession>A0A3B1KCX7</accession>
<dbReference type="GO" id="GO:0004656">
    <property type="term" value="F:procollagen-proline 4-dioxygenase activity"/>
    <property type="evidence" value="ECO:0007669"/>
    <property type="project" value="TreeGrafter"/>
</dbReference>
<feature type="region of interest" description="Disordered" evidence="8">
    <location>
        <begin position="469"/>
        <end position="488"/>
    </location>
</feature>
<reference evidence="12" key="1">
    <citation type="submission" date="2013-03" db="EMBL/GenBank/DDBJ databases">
        <authorList>
            <person name="Jeffery W."/>
            <person name="Warren W."/>
            <person name="Wilson R.K."/>
        </authorList>
    </citation>
    <scope>NUCLEOTIDE SEQUENCE</scope>
    <source>
        <strain evidence="12">female</strain>
    </source>
</reference>
<evidence type="ECO:0000256" key="2">
    <source>
        <dbReference type="ARBA" id="ARBA00022723"/>
    </source>
</evidence>
<evidence type="ECO:0000256" key="6">
    <source>
        <dbReference type="ARBA" id="ARBA00023002"/>
    </source>
</evidence>
<dbReference type="GO" id="GO:0005783">
    <property type="term" value="C:endoplasmic reticulum"/>
    <property type="evidence" value="ECO:0007669"/>
    <property type="project" value="TreeGrafter"/>
</dbReference>
<dbReference type="Bgee" id="ENSAMXG00000002026">
    <property type="expression patterns" value="Expressed in heart and 14 other cell types or tissues"/>
</dbReference>
<reference evidence="11" key="3">
    <citation type="submission" date="2025-08" db="UniProtKB">
        <authorList>
            <consortium name="Ensembl"/>
        </authorList>
    </citation>
    <scope>IDENTIFICATION</scope>
</reference>
<evidence type="ECO:0000256" key="8">
    <source>
        <dbReference type="SAM" id="MobiDB-lite"/>
    </source>
</evidence>
<feature type="transmembrane region" description="Helical" evidence="9">
    <location>
        <begin position="48"/>
        <end position="73"/>
    </location>
</feature>
<keyword evidence="3" id="KW-0106">Calcium</keyword>
<evidence type="ECO:0000313" key="11">
    <source>
        <dbReference type="Ensembl" id="ENSAMXP00000051915.1"/>
    </source>
</evidence>
<dbReference type="AlphaFoldDB" id="A0A3B1KCX7"/>
<proteinExistence type="predicted"/>
<dbReference type="GeneTree" id="ENSGT00390000014570"/>
<evidence type="ECO:0000259" key="10">
    <source>
        <dbReference type="PROSITE" id="PS51471"/>
    </source>
</evidence>
<keyword evidence="9" id="KW-0472">Membrane</keyword>
<keyword evidence="4" id="KW-0847">Vitamin C</keyword>
<dbReference type="PROSITE" id="PS51471">
    <property type="entry name" value="FE2OG_OXY"/>
    <property type="match status" value="1"/>
</dbReference>
<keyword evidence="2" id="KW-0479">Metal-binding</keyword>
<feature type="domain" description="Fe2OG dioxygenase" evidence="10">
    <location>
        <begin position="308"/>
        <end position="453"/>
    </location>
</feature>
<reference evidence="11" key="4">
    <citation type="submission" date="2025-09" db="UniProtKB">
        <authorList>
            <consortium name="Ensembl"/>
        </authorList>
    </citation>
    <scope>IDENTIFICATION</scope>
</reference>
<dbReference type="GO" id="GO:0005506">
    <property type="term" value="F:iron ion binding"/>
    <property type="evidence" value="ECO:0007669"/>
    <property type="project" value="InterPro"/>
</dbReference>
<dbReference type="InterPro" id="IPR011992">
    <property type="entry name" value="EF-hand-dom_pair"/>
</dbReference>
<evidence type="ECO:0000256" key="3">
    <source>
        <dbReference type="ARBA" id="ARBA00022837"/>
    </source>
</evidence>
<reference evidence="12" key="2">
    <citation type="journal article" date="2014" name="Nat. Commun.">
        <title>The cavefish genome reveals candidate genes for eye loss.</title>
        <authorList>
            <person name="McGaugh S.E."/>
            <person name="Gross J.B."/>
            <person name="Aken B."/>
            <person name="Blin M."/>
            <person name="Borowsky R."/>
            <person name="Chalopin D."/>
            <person name="Hinaux H."/>
            <person name="Jeffery W.R."/>
            <person name="Keene A."/>
            <person name="Ma L."/>
            <person name="Minx P."/>
            <person name="Murphy D."/>
            <person name="O'Quin K.E."/>
            <person name="Retaux S."/>
            <person name="Rohner N."/>
            <person name="Searle S.M."/>
            <person name="Stahl B.A."/>
            <person name="Tabin C."/>
            <person name="Volff J.N."/>
            <person name="Yoshizawa M."/>
            <person name="Warren W.C."/>
        </authorList>
    </citation>
    <scope>NUCLEOTIDE SEQUENCE [LARGE SCALE GENOMIC DNA]</scope>
    <source>
        <strain evidence="12">female</strain>
    </source>
</reference>
<name>A0A3B1KCX7_ASTMX</name>